<dbReference type="AlphaFoldDB" id="A0A5B8KWL2"/>
<dbReference type="Proteomes" id="UP000321389">
    <property type="component" value="Chromosome"/>
</dbReference>
<dbReference type="GO" id="GO:0016301">
    <property type="term" value="F:kinase activity"/>
    <property type="evidence" value="ECO:0007669"/>
    <property type="project" value="UniProtKB-KW"/>
</dbReference>
<dbReference type="InterPro" id="IPR018485">
    <property type="entry name" value="FGGY_C"/>
</dbReference>
<evidence type="ECO:0000256" key="1">
    <source>
        <dbReference type="ARBA" id="ARBA00009156"/>
    </source>
</evidence>
<dbReference type="Pfam" id="PF00370">
    <property type="entry name" value="FGGY_N"/>
    <property type="match status" value="1"/>
</dbReference>
<dbReference type="GO" id="GO:0005975">
    <property type="term" value="P:carbohydrate metabolic process"/>
    <property type="evidence" value="ECO:0007669"/>
    <property type="project" value="InterPro"/>
</dbReference>
<evidence type="ECO:0000256" key="2">
    <source>
        <dbReference type="ARBA" id="ARBA00022679"/>
    </source>
</evidence>
<comment type="similarity">
    <text evidence="1">Belongs to the FGGY kinase family.</text>
</comment>
<feature type="domain" description="Carbohydrate kinase FGGY N-terminal" evidence="4">
    <location>
        <begin position="6"/>
        <end position="245"/>
    </location>
</feature>
<dbReference type="Gene3D" id="3.30.420.40">
    <property type="match status" value="2"/>
</dbReference>
<dbReference type="PANTHER" id="PTHR43095:SF5">
    <property type="entry name" value="XYLULOSE KINASE"/>
    <property type="match status" value="1"/>
</dbReference>
<keyword evidence="2" id="KW-0808">Transferase</keyword>
<sequence>MGTGAVIAADIGSSVLKAVQFDSEGAVRAVARRPVTTHSPDPRSHQQDPDEWWQAFAGAVAELPDSSHASAVVLTGSMQNLIALDAAARPLAPAVLYSDRRLDEEEIATLSARLPADYAKRTGNRLDPAHTILKLMMLPRFVPAATGRRDVRWAFGAKDAISFRLTGSCAIDPTTASTTGLMGITTRDWDGDLVVAAGINPTALPKILAGDEIVGHLSVEAAKFTGLPAGIPVFNGAGDAATATWGAYADSPGRAYCYLGTTGWVAATLDLADAAPPREIYTLADPLRRDRVIIVSPFLTAGAALDWLAETTDRDLEELLVGAAAKDMSPPAAMFLPYLKGERGPFEDSRVRGAFLGLDHATTAEAMAYAAIEGIAFAVRHNLDMAGLPPSPLTVIGGAARHYMQRQIMADVLGREIAVLDDSQETAALGALRMIAPKLGIRPKARPADGHVKPRRERVGWHDRRFSTYLAASRFACEQSPTLHAYDVQTEKHSNDRRTS</sequence>
<accession>A0A5B8KWL2</accession>
<dbReference type="EMBL" id="CP042301">
    <property type="protein sequence ID" value="QDZ00107.1"/>
    <property type="molecule type" value="Genomic_DNA"/>
</dbReference>
<dbReference type="CDD" id="cd07805">
    <property type="entry name" value="ASKHA_NBD_FGGY_CvXK-like"/>
    <property type="match status" value="1"/>
</dbReference>
<dbReference type="SUPFAM" id="SSF53067">
    <property type="entry name" value="Actin-like ATPase domain"/>
    <property type="match status" value="2"/>
</dbReference>
<evidence type="ECO:0000259" key="5">
    <source>
        <dbReference type="Pfam" id="PF02782"/>
    </source>
</evidence>
<dbReference type="OrthoDB" id="9805576at2"/>
<keyword evidence="3 6" id="KW-0418">Kinase</keyword>
<dbReference type="RefSeq" id="WP_146298758.1">
    <property type="nucleotide sequence ID" value="NZ_CP042301.2"/>
</dbReference>
<evidence type="ECO:0000313" key="6">
    <source>
        <dbReference type="EMBL" id="QDZ00107.1"/>
    </source>
</evidence>
<name>A0A5B8KWL2_9HYPH</name>
<evidence type="ECO:0000259" key="4">
    <source>
        <dbReference type="Pfam" id="PF00370"/>
    </source>
</evidence>
<protein>
    <submittedName>
        <fullName evidence="6">Xylulose kinase</fullName>
    </submittedName>
</protein>
<proteinExistence type="inferred from homology"/>
<evidence type="ECO:0000313" key="7">
    <source>
        <dbReference type="Proteomes" id="UP000321389"/>
    </source>
</evidence>
<feature type="domain" description="Carbohydrate kinase FGGY C-terminal" evidence="5">
    <location>
        <begin position="255"/>
        <end position="432"/>
    </location>
</feature>
<dbReference type="InterPro" id="IPR050406">
    <property type="entry name" value="FGGY_Carb_Kinase"/>
</dbReference>
<keyword evidence="7" id="KW-1185">Reference proteome</keyword>
<dbReference type="PIRSF" id="PIRSF000538">
    <property type="entry name" value="GlpK"/>
    <property type="match status" value="1"/>
</dbReference>
<gene>
    <name evidence="6" type="ORF">FQ775_06770</name>
</gene>
<reference evidence="6" key="1">
    <citation type="submission" date="2020-04" db="EMBL/GenBank/DDBJ databases">
        <title>Nitratireductor sp. nov. isolated from mangrove soil.</title>
        <authorList>
            <person name="Ye Y."/>
        </authorList>
    </citation>
    <scope>NUCLEOTIDE SEQUENCE</scope>
    <source>
        <strain evidence="6">SY7</strain>
    </source>
</reference>
<dbReference type="PANTHER" id="PTHR43095">
    <property type="entry name" value="SUGAR KINASE"/>
    <property type="match status" value="1"/>
</dbReference>
<dbReference type="InterPro" id="IPR000577">
    <property type="entry name" value="Carb_kinase_FGGY"/>
</dbReference>
<organism evidence="6 7">
    <name type="scientific">Nitratireductor mangrovi</name>
    <dbReference type="NCBI Taxonomy" id="2599600"/>
    <lineage>
        <taxon>Bacteria</taxon>
        <taxon>Pseudomonadati</taxon>
        <taxon>Pseudomonadota</taxon>
        <taxon>Alphaproteobacteria</taxon>
        <taxon>Hyphomicrobiales</taxon>
        <taxon>Phyllobacteriaceae</taxon>
        <taxon>Nitratireductor</taxon>
    </lineage>
</organism>
<evidence type="ECO:0000256" key="3">
    <source>
        <dbReference type="ARBA" id="ARBA00022777"/>
    </source>
</evidence>
<dbReference type="KEGG" id="niy:FQ775_06770"/>
<dbReference type="InterPro" id="IPR043129">
    <property type="entry name" value="ATPase_NBD"/>
</dbReference>
<dbReference type="InterPro" id="IPR018484">
    <property type="entry name" value="FGGY_N"/>
</dbReference>
<dbReference type="Pfam" id="PF02782">
    <property type="entry name" value="FGGY_C"/>
    <property type="match status" value="1"/>
</dbReference>